<dbReference type="NCBIfam" id="TIGR01826">
    <property type="entry name" value="CofD_related"/>
    <property type="match status" value="1"/>
</dbReference>
<accession>A0A2T0W9Z3</accession>
<dbReference type="OrthoDB" id="9783842at2"/>
<proteinExistence type="inferred from homology"/>
<dbReference type="Proteomes" id="UP000238205">
    <property type="component" value="Unassembled WGS sequence"/>
</dbReference>
<dbReference type="EMBL" id="PVTO01000004">
    <property type="protein sequence ID" value="PRY83513.1"/>
    <property type="molecule type" value="Genomic_DNA"/>
</dbReference>
<dbReference type="GO" id="GO:0008360">
    <property type="term" value="P:regulation of cell shape"/>
    <property type="evidence" value="ECO:0007669"/>
    <property type="project" value="UniProtKB-UniRule"/>
</dbReference>
<evidence type="ECO:0000313" key="4">
    <source>
        <dbReference type="Proteomes" id="UP000238205"/>
    </source>
</evidence>
<reference evidence="3 4" key="1">
    <citation type="submission" date="2018-03" db="EMBL/GenBank/DDBJ databases">
        <title>Genomic Encyclopedia of Archaeal and Bacterial Type Strains, Phase II (KMG-II): from individual species to whole genera.</title>
        <authorList>
            <person name="Goeker M."/>
        </authorList>
    </citation>
    <scope>NUCLEOTIDE SEQUENCE [LARGE SCALE GENOMIC DNA]</scope>
    <source>
        <strain evidence="3 4">DSM 13175</strain>
    </source>
</reference>
<evidence type="ECO:0000313" key="3">
    <source>
        <dbReference type="EMBL" id="PRY83513.1"/>
    </source>
</evidence>
<dbReference type="RefSeq" id="WP_106191514.1">
    <property type="nucleotide sequence ID" value="NZ_PVTO01000004.1"/>
</dbReference>
<comment type="subcellular location">
    <subcellularLocation>
        <location evidence="2">Cytoplasm</location>
    </subcellularLocation>
</comment>
<dbReference type="Pfam" id="PF01933">
    <property type="entry name" value="CofD"/>
    <property type="match status" value="1"/>
</dbReference>
<comment type="function">
    <text evidence="2">Required for morphogenesis under gluconeogenic growth conditions.</text>
</comment>
<gene>
    <name evidence="3" type="ORF">CLV38_104119</name>
</gene>
<comment type="caution">
    <text evidence="3">The sequence shown here is derived from an EMBL/GenBank/DDBJ whole genome shotgun (WGS) entry which is preliminary data.</text>
</comment>
<evidence type="ECO:0000256" key="2">
    <source>
        <dbReference type="HAMAP-Rule" id="MF_00973"/>
    </source>
</evidence>
<dbReference type="CDD" id="cd07187">
    <property type="entry name" value="YvcK_like"/>
    <property type="match status" value="1"/>
</dbReference>
<sequence length="341" mass="37521">MNQLNKNKRRPKIVVIGGGTGLPVILKSLKEKDSDVTAVVTVADDGGSSGALRKSFNAVPPGDLRNVLIALSEIPELQKEIFQYRFKSQDEALSGHTIGNLIIQATSDMKGNIYDAIQLLATMMHVKGHVYPAAEEPLVLHARYMDGTTESGESRIPKSGKMIDYVAVSCAEGRKPVHASRKVISAIMDADMVVLGPGSLFTSILPNLMIPDIGEALMNTEANVVYISNIMTQLGETEGLSDADHLRVLHKHLGGKFVDIAITNIGLVPETYIDEEPNDEYLLQVEHDFKGLQDEVPLIISDNFLELLPRGVYHNGEKVAEEIFRTAFNSQRKVKQFFDNR</sequence>
<organism evidence="3 4">
    <name type="scientific">Alkalibacterium olivapovliticus</name>
    <dbReference type="NCBI Taxonomy" id="99907"/>
    <lineage>
        <taxon>Bacteria</taxon>
        <taxon>Bacillati</taxon>
        <taxon>Bacillota</taxon>
        <taxon>Bacilli</taxon>
        <taxon>Lactobacillales</taxon>
        <taxon>Carnobacteriaceae</taxon>
        <taxon>Alkalibacterium</taxon>
    </lineage>
</organism>
<comment type="similarity">
    <text evidence="2">Belongs to the gluconeogenesis factor family.</text>
</comment>
<dbReference type="GO" id="GO:0043743">
    <property type="term" value="F:LPPG:FO 2-phospho-L-lactate transferase activity"/>
    <property type="evidence" value="ECO:0007669"/>
    <property type="project" value="InterPro"/>
</dbReference>
<evidence type="ECO:0000256" key="1">
    <source>
        <dbReference type="ARBA" id="ARBA00022490"/>
    </source>
</evidence>
<dbReference type="GO" id="GO:0005737">
    <property type="term" value="C:cytoplasm"/>
    <property type="evidence" value="ECO:0007669"/>
    <property type="project" value="UniProtKB-SubCell"/>
</dbReference>
<dbReference type="HAMAP" id="MF_00973">
    <property type="entry name" value="Gluconeogen_factor"/>
    <property type="match status" value="1"/>
</dbReference>
<dbReference type="InterPro" id="IPR038136">
    <property type="entry name" value="CofD-like_dom_sf"/>
</dbReference>
<keyword evidence="4" id="KW-1185">Reference proteome</keyword>
<dbReference type="SUPFAM" id="SSF142338">
    <property type="entry name" value="CofD-like"/>
    <property type="match status" value="1"/>
</dbReference>
<protein>
    <recommendedName>
        <fullName evidence="2">Putative gluconeogenesis factor</fullName>
    </recommendedName>
</protein>
<dbReference type="InterPro" id="IPR002882">
    <property type="entry name" value="CofD"/>
</dbReference>
<dbReference type="InterPro" id="IPR010119">
    <property type="entry name" value="Gluconeogen_factor"/>
</dbReference>
<name>A0A2T0W9Z3_9LACT</name>
<dbReference type="PANTHER" id="PTHR30135:SF3">
    <property type="entry name" value="GLUCONEOGENESIS FACTOR-RELATED"/>
    <property type="match status" value="1"/>
</dbReference>
<dbReference type="AlphaFoldDB" id="A0A2T0W9Z3"/>
<dbReference type="Gene3D" id="3.40.50.10680">
    <property type="entry name" value="CofD-like domains"/>
    <property type="match status" value="1"/>
</dbReference>
<dbReference type="PANTHER" id="PTHR30135">
    <property type="entry name" value="UNCHARACTERIZED PROTEIN YVCK-RELATED"/>
    <property type="match status" value="1"/>
</dbReference>
<keyword evidence="1 2" id="KW-0963">Cytoplasm</keyword>